<accession>A0A5B9Q5N2</accession>
<keyword evidence="12" id="KW-0963">Cytoplasm</keyword>
<comment type="catalytic activity">
    <reaction evidence="10 12">
        <text>4-(phosphooxy)-L-threonine + 2-oxoglutarate = (R)-3-hydroxy-2-oxo-4-phosphooxybutanoate + L-glutamate</text>
        <dbReference type="Rhea" id="RHEA:16573"/>
        <dbReference type="ChEBI" id="CHEBI:16810"/>
        <dbReference type="ChEBI" id="CHEBI:29985"/>
        <dbReference type="ChEBI" id="CHEBI:58452"/>
        <dbReference type="ChEBI" id="CHEBI:58538"/>
        <dbReference type="EC" id="2.6.1.52"/>
    </reaction>
</comment>
<dbReference type="InterPro" id="IPR015422">
    <property type="entry name" value="PyrdxlP-dep_Trfase_small"/>
</dbReference>
<feature type="domain" description="Aminotransferase class V" evidence="14">
    <location>
        <begin position="6"/>
        <end position="352"/>
    </location>
</feature>
<dbReference type="Pfam" id="PF00266">
    <property type="entry name" value="Aminotran_5"/>
    <property type="match status" value="1"/>
</dbReference>
<evidence type="ECO:0000259" key="14">
    <source>
        <dbReference type="Pfam" id="PF00266"/>
    </source>
</evidence>
<dbReference type="InterPro" id="IPR000192">
    <property type="entry name" value="Aminotrans_V_dom"/>
</dbReference>
<dbReference type="FunFam" id="3.90.1150.10:FF:000006">
    <property type="entry name" value="Phosphoserine aminotransferase"/>
    <property type="match status" value="1"/>
</dbReference>
<dbReference type="KEGG" id="bgok:Pr1d_01060"/>
<dbReference type="GO" id="GO:0004648">
    <property type="term" value="F:O-phospho-L-serine:2-oxoglutarate aminotransferase activity"/>
    <property type="evidence" value="ECO:0007669"/>
    <property type="project" value="UniProtKB-UniRule"/>
</dbReference>
<keyword evidence="9 12" id="KW-0718">Serine biosynthesis</keyword>
<feature type="binding site" evidence="12">
    <location>
        <position position="197"/>
    </location>
    <ligand>
        <name>pyridoxal 5'-phosphate</name>
        <dbReference type="ChEBI" id="CHEBI:597326"/>
    </ligand>
</feature>
<dbReference type="GO" id="GO:0030170">
    <property type="term" value="F:pyridoxal phosphate binding"/>
    <property type="evidence" value="ECO:0007669"/>
    <property type="project" value="UniProtKB-UniRule"/>
</dbReference>
<dbReference type="Gene3D" id="3.40.640.10">
    <property type="entry name" value="Type I PLP-dependent aspartate aminotransferase-like (Major domain)"/>
    <property type="match status" value="1"/>
</dbReference>
<evidence type="ECO:0000313" key="15">
    <source>
        <dbReference type="EMBL" id="QEG32845.1"/>
    </source>
</evidence>
<dbReference type="InterPro" id="IPR015424">
    <property type="entry name" value="PyrdxlP-dep_Trfase"/>
</dbReference>
<evidence type="ECO:0000256" key="1">
    <source>
        <dbReference type="ARBA" id="ARBA00004915"/>
    </source>
</evidence>
<dbReference type="PANTHER" id="PTHR43247:SF1">
    <property type="entry name" value="PHOSPHOSERINE AMINOTRANSFERASE"/>
    <property type="match status" value="1"/>
</dbReference>
<dbReference type="HAMAP" id="MF_00160">
    <property type="entry name" value="SerC_aminotrans_5"/>
    <property type="match status" value="1"/>
</dbReference>
<dbReference type="PIRSF" id="PIRSF000525">
    <property type="entry name" value="SerC"/>
    <property type="match status" value="1"/>
</dbReference>
<organism evidence="15 16">
    <name type="scientific">Bythopirellula goksoeyrii</name>
    <dbReference type="NCBI Taxonomy" id="1400387"/>
    <lineage>
        <taxon>Bacteria</taxon>
        <taxon>Pseudomonadati</taxon>
        <taxon>Planctomycetota</taxon>
        <taxon>Planctomycetia</taxon>
        <taxon>Pirellulales</taxon>
        <taxon>Lacipirellulaceae</taxon>
        <taxon>Bythopirellula</taxon>
    </lineage>
</organism>
<evidence type="ECO:0000256" key="3">
    <source>
        <dbReference type="ARBA" id="ARBA00006904"/>
    </source>
</evidence>
<evidence type="ECO:0000256" key="2">
    <source>
        <dbReference type="ARBA" id="ARBA00005099"/>
    </source>
</evidence>
<comment type="subcellular location">
    <subcellularLocation>
        <location evidence="12">Cytoplasm</location>
    </subcellularLocation>
</comment>
<comment type="subunit">
    <text evidence="12">Homodimer.</text>
</comment>
<feature type="binding site" evidence="12">
    <location>
        <begin position="77"/>
        <end position="78"/>
    </location>
    <ligand>
        <name>pyridoxal 5'-phosphate</name>
        <dbReference type="ChEBI" id="CHEBI:597326"/>
    </ligand>
</feature>
<dbReference type="OrthoDB" id="9809412at2"/>
<dbReference type="InterPro" id="IPR015421">
    <property type="entry name" value="PyrdxlP-dep_Trfase_major"/>
</dbReference>
<evidence type="ECO:0000256" key="12">
    <source>
        <dbReference type="HAMAP-Rule" id="MF_00160"/>
    </source>
</evidence>
<evidence type="ECO:0000256" key="7">
    <source>
        <dbReference type="ARBA" id="ARBA00022898"/>
    </source>
</evidence>
<keyword evidence="8 12" id="KW-0664">Pyridoxine biosynthesis</keyword>
<evidence type="ECO:0000256" key="4">
    <source>
        <dbReference type="ARBA" id="ARBA00022576"/>
    </source>
</evidence>
<dbReference type="GO" id="GO:0005737">
    <property type="term" value="C:cytoplasm"/>
    <property type="evidence" value="ECO:0007669"/>
    <property type="project" value="UniProtKB-SubCell"/>
</dbReference>
<dbReference type="Gene3D" id="3.90.1150.10">
    <property type="entry name" value="Aspartate Aminotransferase, domain 1"/>
    <property type="match status" value="1"/>
</dbReference>
<sequence length="365" mass="40118">MTQRAYNFAAGPATLPETVLEQVQREMMALPGPKASILEISHRSPTFKEIIEAAEKNIRTLLGISDDYSVLFLQGGGRLLFSMIPMNLLTESQPSADYILTGSWGKAAIKEAKKLGSMNVAWDGADDKYTYTPSDTDLKLDPNAAYVHYTCNETIEGVQFAAEPQAGQVPLVCDASSDFMHKPLPIDRYGMIYACAQKNMGPAGVSIVVVRKNLLERSSDELGSYLDFKLHADQGSLMNTAPTFAIYVVRLVTDWLLNDIGGLDKMYSINQAKAKMLYDTIDSSNGFYDGHARKDSRSLMNVSFRLPSEELTTQFIDQADAADLTALAGHRSVGGVRASIYNAMPVAGVEALRDFMIDFRDKHAK</sequence>
<gene>
    <name evidence="12 15" type="primary">serC</name>
    <name evidence="15" type="ORF">Pr1d_01060</name>
</gene>
<feature type="binding site" evidence="12">
    <location>
        <position position="43"/>
    </location>
    <ligand>
        <name>L-glutamate</name>
        <dbReference type="ChEBI" id="CHEBI:29985"/>
    </ligand>
</feature>
<evidence type="ECO:0000256" key="5">
    <source>
        <dbReference type="ARBA" id="ARBA00022605"/>
    </source>
</evidence>
<dbReference type="EC" id="2.6.1.52" evidence="12"/>
<feature type="binding site" evidence="12">
    <location>
        <position position="174"/>
    </location>
    <ligand>
        <name>pyridoxal 5'-phosphate</name>
        <dbReference type="ChEBI" id="CHEBI:597326"/>
    </ligand>
</feature>
<dbReference type="UniPathway" id="UPA00135">
    <property type="reaction ID" value="UER00197"/>
</dbReference>
<dbReference type="PROSITE" id="PS00595">
    <property type="entry name" value="AA_TRANSFER_CLASS_5"/>
    <property type="match status" value="1"/>
</dbReference>
<dbReference type="EMBL" id="CP042913">
    <property type="protein sequence ID" value="QEG32845.1"/>
    <property type="molecule type" value="Genomic_DNA"/>
</dbReference>
<dbReference type="NCBIfam" id="NF003764">
    <property type="entry name" value="PRK05355.1"/>
    <property type="match status" value="1"/>
</dbReference>
<feature type="binding site" evidence="12">
    <location>
        <position position="104"/>
    </location>
    <ligand>
        <name>pyridoxal 5'-phosphate</name>
        <dbReference type="ChEBI" id="CHEBI:597326"/>
    </ligand>
</feature>
<dbReference type="InterPro" id="IPR020578">
    <property type="entry name" value="Aminotrans_V_PyrdxlP_BS"/>
</dbReference>
<comment type="caution">
    <text evidence="12">Lacks conserved residue(s) required for the propagation of feature annotation.</text>
</comment>
<keyword evidence="7 12" id="KW-0663">Pyridoxal phosphate</keyword>
<dbReference type="NCBIfam" id="TIGR01364">
    <property type="entry name" value="serC_1"/>
    <property type="match status" value="1"/>
</dbReference>
<dbReference type="SUPFAM" id="SSF53383">
    <property type="entry name" value="PLP-dependent transferases"/>
    <property type="match status" value="1"/>
</dbReference>
<dbReference type="FunFam" id="3.40.640.10:FF:000010">
    <property type="entry name" value="Phosphoserine aminotransferase"/>
    <property type="match status" value="1"/>
</dbReference>
<dbReference type="InterPro" id="IPR022278">
    <property type="entry name" value="Pser_aminoTfrase"/>
</dbReference>
<protein>
    <recommendedName>
        <fullName evidence="12">Phosphoserine aminotransferase</fullName>
        <ecNumber evidence="12">2.6.1.52</ecNumber>
    </recommendedName>
    <alternativeName>
        <fullName evidence="12">Phosphohydroxythreonine aminotransferase</fullName>
        <shortName evidence="12">PSAT</shortName>
    </alternativeName>
</protein>
<dbReference type="UniPathway" id="UPA00244">
    <property type="reaction ID" value="UER00311"/>
</dbReference>
<feature type="modified residue" description="N6-(pyridoxal phosphate)lysine" evidence="12">
    <location>
        <position position="198"/>
    </location>
</feature>
<evidence type="ECO:0000256" key="10">
    <source>
        <dbReference type="ARBA" id="ARBA00047630"/>
    </source>
</evidence>
<evidence type="ECO:0000256" key="8">
    <source>
        <dbReference type="ARBA" id="ARBA00023096"/>
    </source>
</evidence>
<comment type="similarity">
    <text evidence="3 12">Belongs to the class-V pyridoxal-phosphate-dependent aminotransferase family. SerC subfamily.</text>
</comment>
<feature type="binding site" evidence="12">
    <location>
        <position position="154"/>
    </location>
    <ligand>
        <name>pyridoxal 5'-phosphate</name>
        <dbReference type="ChEBI" id="CHEBI:597326"/>
    </ligand>
</feature>
<comment type="catalytic activity">
    <reaction evidence="11 12 13">
        <text>O-phospho-L-serine + 2-oxoglutarate = 3-phosphooxypyruvate + L-glutamate</text>
        <dbReference type="Rhea" id="RHEA:14329"/>
        <dbReference type="ChEBI" id="CHEBI:16810"/>
        <dbReference type="ChEBI" id="CHEBI:18110"/>
        <dbReference type="ChEBI" id="CHEBI:29985"/>
        <dbReference type="ChEBI" id="CHEBI:57524"/>
        <dbReference type="EC" id="2.6.1.52"/>
    </reaction>
</comment>
<keyword evidence="5 12" id="KW-0028">Amino-acid biosynthesis</keyword>
<dbReference type="AlphaFoldDB" id="A0A5B9Q5N2"/>
<keyword evidence="6 12" id="KW-0808">Transferase</keyword>
<dbReference type="PANTHER" id="PTHR43247">
    <property type="entry name" value="PHOSPHOSERINE AMINOTRANSFERASE"/>
    <property type="match status" value="1"/>
</dbReference>
<proteinExistence type="inferred from homology"/>
<dbReference type="RefSeq" id="WP_148071670.1">
    <property type="nucleotide sequence ID" value="NZ_CP042913.1"/>
</dbReference>
<keyword evidence="16" id="KW-1185">Reference proteome</keyword>
<comment type="pathway">
    <text evidence="2 12 13">Amino-acid biosynthesis; L-serine biosynthesis; L-serine from 3-phospho-D-glycerate: step 2/3.</text>
</comment>
<evidence type="ECO:0000256" key="13">
    <source>
        <dbReference type="RuleBase" id="RU004505"/>
    </source>
</evidence>
<keyword evidence="4 12" id="KW-0032">Aminotransferase</keyword>
<dbReference type="GO" id="GO:0008615">
    <property type="term" value="P:pyridoxine biosynthetic process"/>
    <property type="evidence" value="ECO:0007669"/>
    <property type="project" value="UniProtKB-UniRule"/>
</dbReference>
<dbReference type="GO" id="GO:0006564">
    <property type="term" value="P:L-serine biosynthetic process"/>
    <property type="evidence" value="ECO:0007669"/>
    <property type="project" value="UniProtKB-UniRule"/>
</dbReference>
<name>A0A5B9Q5N2_9BACT</name>
<evidence type="ECO:0000256" key="9">
    <source>
        <dbReference type="ARBA" id="ARBA00023299"/>
    </source>
</evidence>
<comment type="cofactor">
    <cofactor evidence="12">
        <name>pyridoxal 5'-phosphate</name>
        <dbReference type="ChEBI" id="CHEBI:597326"/>
    </cofactor>
    <text evidence="12">Binds 1 pyridoxal phosphate per subunit.</text>
</comment>
<reference evidence="15 16" key="1">
    <citation type="submission" date="2019-08" db="EMBL/GenBank/DDBJ databases">
        <title>Deep-cultivation of Planctomycetes and their phenomic and genomic characterization uncovers novel biology.</title>
        <authorList>
            <person name="Wiegand S."/>
            <person name="Jogler M."/>
            <person name="Boedeker C."/>
            <person name="Pinto D."/>
            <person name="Vollmers J."/>
            <person name="Rivas-Marin E."/>
            <person name="Kohn T."/>
            <person name="Peeters S.H."/>
            <person name="Heuer A."/>
            <person name="Rast P."/>
            <person name="Oberbeckmann S."/>
            <person name="Bunk B."/>
            <person name="Jeske O."/>
            <person name="Meyerdierks A."/>
            <person name="Storesund J.E."/>
            <person name="Kallscheuer N."/>
            <person name="Luecker S."/>
            <person name="Lage O.M."/>
            <person name="Pohl T."/>
            <person name="Merkel B.J."/>
            <person name="Hornburger P."/>
            <person name="Mueller R.-W."/>
            <person name="Bruemmer F."/>
            <person name="Labrenz M."/>
            <person name="Spormann A.M."/>
            <person name="Op den Camp H."/>
            <person name="Overmann J."/>
            <person name="Amann R."/>
            <person name="Jetten M.S.M."/>
            <person name="Mascher T."/>
            <person name="Medema M.H."/>
            <person name="Devos D.P."/>
            <person name="Kaster A.-K."/>
            <person name="Ovreas L."/>
            <person name="Rohde M."/>
            <person name="Galperin M.Y."/>
            <person name="Jogler C."/>
        </authorList>
    </citation>
    <scope>NUCLEOTIDE SEQUENCE [LARGE SCALE GENOMIC DNA]</scope>
    <source>
        <strain evidence="15 16">Pr1d</strain>
    </source>
</reference>
<dbReference type="Proteomes" id="UP000323917">
    <property type="component" value="Chromosome"/>
</dbReference>
<comment type="function">
    <text evidence="12">Catalyzes the reversible conversion of 3-phosphohydroxypyruvate to phosphoserine and of 3-hydroxy-2-oxo-4-phosphonooxybutanoate to phosphohydroxythreonine.</text>
</comment>
<evidence type="ECO:0000313" key="16">
    <source>
        <dbReference type="Proteomes" id="UP000323917"/>
    </source>
</evidence>
<evidence type="ECO:0000256" key="6">
    <source>
        <dbReference type="ARBA" id="ARBA00022679"/>
    </source>
</evidence>
<feature type="binding site" evidence="12">
    <location>
        <begin position="239"/>
        <end position="240"/>
    </location>
    <ligand>
        <name>pyridoxal 5'-phosphate</name>
        <dbReference type="ChEBI" id="CHEBI:597326"/>
    </ligand>
</feature>
<comment type="pathway">
    <text evidence="1 12">Cofactor biosynthesis; pyridoxine 5'-phosphate biosynthesis; pyridoxine 5'-phosphate from D-erythrose 4-phosphate: step 3/5.</text>
</comment>
<evidence type="ECO:0000256" key="11">
    <source>
        <dbReference type="ARBA" id="ARBA00049007"/>
    </source>
</evidence>